<feature type="transmembrane region" description="Helical" evidence="1">
    <location>
        <begin position="20"/>
        <end position="41"/>
    </location>
</feature>
<organism evidence="2 3">
    <name type="scientific">Methanocella arvoryzae (strain DSM 22066 / NBRC 105507 / MRE50)</name>
    <dbReference type="NCBI Taxonomy" id="351160"/>
    <lineage>
        <taxon>Archaea</taxon>
        <taxon>Methanobacteriati</taxon>
        <taxon>Methanobacteriota</taxon>
        <taxon>Stenosarchaea group</taxon>
        <taxon>Methanomicrobia</taxon>
        <taxon>Methanocellales</taxon>
        <taxon>Methanocellaceae</taxon>
        <taxon>Methanocella</taxon>
    </lineage>
</organism>
<dbReference type="RefSeq" id="WP_012036226.1">
    <property type="nucleotide sequence ID" value="NC_009464.1"/>
</dbReference>
<dbReference type="GeneID" id="5143962"/>
<evidence type="ECO:0000313" key="2">
    <source>
        <dbReference type="EMBL" id="CAJ36294.1"/>
    </source>
</evidence>
<dbReference type="Gene3D" id="2.60.40.1120">
    <property type="entry name" value="Carboxypeptidase-like, regulatory domain"/>
    <property type="match status" value="1"/>
</dbReference>
<dbReference type="EMBL" id="AM114193">
    <property type="protein sequence ID" value="CAJ36294.1"/>
    <property type="molecule type" value="Genomic_DNA"/>
</dbReference>
<dbReference type="KEGG" id="rci:RCIX952"/>
<dbReference type="eggNOG" id="arCOG02981">
    <property type="taxonomic scope" value="Archaea"/>
</dbReference>
<protein>
    <recommendedName>
        <fullName evidence="4">Archaeal Type IV pilin N-terminal domain-containing protein</fullName>
    </recommendedName>
</protein>
<dbReference type="Proteomes" id="UP000000663">
    <property type="component" value="Chromosome"/>
</dbReference>
<evidence type="ECO:0008006" key="4">
    <source>
        <dbReference type="Google" id="ProtNLM"/>
    </source>
</evidence>
<dbReference type="InterPro" id="IPR008969">
    <property type="entry name" value="CarboxyPept-like_regulatory"/>
</dbReference>
<reference evidence="2 3" key="1">
    <citation type="journal article" date="2006" name="Science">
        <title>Genome of rice cluster I archaea -- the key methane producers in the rice rhizosphere.</title>
        <authorList>
            <person name="Erkel C."/>
            <person name="Kube M."/>
            <person name="Reinhardt R."/>
            <person name="Liesack W."/>
        </authorList>
    </citation>
    <scope>NUCLEOTIDE SEQUENCE [LARGE SCALE GENOMIC DNA]</scope>
    <source>
        <strain evidence="3">DSM 22066 / NBRC 105507 / MRE50</strain>
    </source>
</reference>
<keyword evidence="1" id="KW-0812">Transmembrane</keyword>
<dbReference type="AlphaFoldDB" id="Q0W5P9"/>
<dbReference type="STRING" id="351160.RCIX952"/>
<proteinExistence type="predicted"/>
<name>Q0W5P9_METAR</name>
<keyword evidence="1" id="KW-0472">Membrane</keyword>
<dbReference type="SUPFAM" id="SSF49464">
    <property type="entry name" value="Carboxypeptidase regulatory domain-like"/>
    <property type="match status" value="1"/>
</dbReference>
<keyword evidence="3" id="KW-1185">Reference proteome</keyword>
<evidence type="ECO:0000256" key="1">
    <source>
        <dbReference type="SAM" id="Phobius"/>
    </source>
</evidence>
<sequence length="157" mass="16520">MRKKGFLKDEAGVEGLPVRLIVVLVIGVIALAAMVSALNGFKPQKTLSASIIEVSGKQGNMLIVDKAGFGKVNKTWTCKVKVTDAAGDPIEGASVIVYGMGGAGSDMTNKTGQAYLIKTNDIVLNPNQNSGYMTLEVSAPGYITYKNENALVVVRAD</sequence>
<gene>
    <name evidence="2" type="ORF">RCIX952</name>
</gene>
<evidence type="ECO:0000313" key="3">
    <source>
        <dbReference type="Proteomes" id="UP000000663"/>
    </source>
</evidence>
<keyword evidence="1" id="KW-1133">Transmembrane helix</keyword>
<dbReference type="OrthoDB" id="146887at2157"/>
<accession>Q0W5P9</accession>